<evidence type="ECO:0000313" key="3">
    <source>
        <dbReference type="Proteomes" id="UP000319432"/>
    </source>
</evidence>
<name>A0A518VDE6_BRELA</name>
<evidence type="ECO:0008006" key="4">
    <source>
        <dbReference type="Google" id="ProtNLM"/>
    </source>
</evidence>
<evidence type="ECO:0000256" key="1">
    <source>
        <dbReference type="SAM" id="SignalP"/>
    </source>
</evidence>
<sequence>MKKSWHVCLMSVIWTCFVVAGCSTQSSSYGSEEKVDLSQVFQALESVSVLTTNGQEIPLPMEDFEKNFTDRRLSLVMSKDALVDQEIKFRLIAYRQKEAPLVMEVGEHGFTYANNTYRGDNASVFYQTARKQLGQAVISAQDLGGLEFKAVDLSQANTVTVRGTTAQEARRLISESKMLDQSVHAYPLYPSYQVSYTQGQSGLHLEQLQPTLLRCVIGREVIYYQTSSALYKLVTNLLPERPKTTGWEELYEATRLNAVSDGQQTSKNEAHLMKQNLIQQGKIHQVIRVLTRTQHSNATIQHQGKSTFPLNLTFYVDQLQYQMKVEGNYVLYQGKQYYWPNLQTNIESILFTIKD</sequence>
<dbReference type="AlphaFoldDB" id="A0A518VDE6"/>
<evidence type="ECO:0000313" key="2">
    <source>
        <dbReference type="EMBL" id="QDX95014.1"/>
    </source>
</evidence>
<dbReference type="Proteomes" id="UP000319432">
    <property type="component" value="Chromosome"/>
</dbReference>
<proteinExistence type="predicted"/>
<feature type="signal peptide" evidence="1">
    <location>
        <begin position="1"/>
        <end position="20"/>
    </location>
</feature>
<keyword evidence="3" id="KW-1185">Reference proteome</keyword>
<dbReference type="EMBL" id="CP033464">
    <property type="protein sequence ID" value="QDX95014.1"/>
    <property type="molecule type" value="Genomic_DNA"/>
</dbReference>
<dbReference type="OrthoDB" id="2474655at2"/>
<gene>
    <name evidence="2" type="ORF">EEL30_23610</name>
</gene>
<dbReference type="PROSITE" id="PS51257">
    <property type="entry name" value="PROKAR_LIPOPROTEIN"/>
    <property type="match status" value="1"/>
</dbReference>
<accession>A0A518VDE6</accession>
<reference evidence="2 3" key="1">
    <citation type="submission" date="2018-11" db="EMBL/GenBank/DDBJ databases">
        <title>Phylogenetic determinants of toxin gene distribution in genomes of Brevibacillus laterosporus.</title>
        <authorList>
            <person name="Glare T.R."/>
            <person name="Durrant A."/>
            <person name="Berry C."/>
            <person name="Palma L."/>
            <person name="Ormskirk M."/>
            <person name="Cox M.O."/>
        </authorList>
    </citation>
    <scope>NUCLEOTIDE SEQUENCE [LARGE SCALE GENOMIC DNA]</scope>
    <source>
        <strain evidence="2 3">1821L</strain>
    </source>
</reference>
<keyword evidence="1" id="KW-0732">Signal</keyword>
<organism evidence="2 3">
    <name type="scientific">Brevibacillus laterosporus</name>
    <name type="common">Bacillus laterosporus</name>
    <dbReference type="NCBI Taxonomy" id="1465"/>
    <lineage>
        <taxon>Bacteria</taxon>
        <taxon>Bacillati</taxon>
        <taxon>Bacillota</taxon>
        <taxon>Bacilli</taxon>
        <taxon>Bacillales</taxon>
        <taxon>Paenibacillaceae</taxon>
        <taxon>Brevibacillus</taxon>
    </lineage>
</organism>
<protein>
    <recommendedName>
        <fullName evidence="4">Lipoprotein</fullName>
    </recommendedName>
</protein>
<feature type="chain" id="PRO_5038830614" description="Lipoprotein" evidence="1">
    <location>
        <begin position="21"/>
        <end position="355"/>
    </location>
</feature>